<evidence type="ECO:0000313" key="1">
    <source>
        <dbReference type="EMBL" id="CAG7733805.1"/>
    </source>
</evidence>
<protein>
    <submittedName>
        <fullName evidence="1">Uncharacterized protein</fullName>
    </submittedName>
</protein>
<comment type="caution">
    <text evidence="1">The sequence shown here is derived from an EMBL/GenBank/DDBJ whole genome shotgun (WGS) entry which is preliminary data.</text>
</comment>
<organism evidence="1 2">
    <name type="scientific">Allacma fusca</name>
    <dbReference type="NCBI Taxonomy" id="39272"/>
    <lineage>
        <taxon>Eukaryota</taxon>
        <taxon>Metazoa</taxon>
        <taxon>Ecdysozoa</taxon>
        <taxon>Arthropoda</taxon>
        <taxon>Hexapoda</taxon>
        <taxon>Collembola</taxon>
        <taxon>Symphypleona</taxon>
        <taxon>Sminthuridae</taxon>
        <taxon>Allacma</taxon>
    </lineage>
</organism>
<keyword evidence="2" id="KW-1185">Reference proteome</keyword>
<reference evidence="1" key="1">
    <citation type="submission" date="2021-06" db="EMBL/GenBank/DDBJ databases">
        <authorList>
            <person name="Hodson N. C."/>
            <person name="Mongue J. A."/>
            <person name="Jaron S. K."/>
        </authorList>
    </citation>
    <scope>NUCLEOTIDE SEQUENCE</scope>
</reference>
<sequence>GKSTMIRNILMQAKPWK</sequence>
<dbReference type="AlphaFoldDB" id="A0A8J2P6I4"/>
<accession>A0A8J2P6I4</accession>
<evidence type="ECO:0000313" key="2">
    <source>
        <dbReference type="Proteomes" id="UP000708208"/>
    </source>
</evidence>
<gene>
    <name evidence="1" type="ORF">AFUS01_LOCUS22228</name>
</gene>
<dbReference type="EMBL" id="CAJVCH010256571">
    <property type="protein sequence ID" value="CAG7733805.1"/>
    <property type="molecule type" value="Genomic_DNA"/>
</dbReference>
<proteinExistence type="predicted"/>
<dbReference type="Proteomes" id="UP000708208">
    <property type="component" value="Unassembled WGS sequence"/>
</dbReference>
<name>A0A8J2P6I4_9HEXA</name>
<feature type="non-terminal residue" evidence="1">
    <location>
        <position position="17"/>
    </location>
</feature>